<accession>A0A2H1IH77</accession>
<dbReference type="PATRIC" id="fig|1703.10.peg.887"/>
<dbReference type="EMBL" id="FXYZ01000004">
    <property type="protein sequence ID" value="SMX74501.1"/>
    <property type="molecule type" value="Genomic_DNA"/>
</dbReference>
<evidence type="ECO:0000313" key="7">
    <source>
        <dbReference type="Proteomes" id="UP000218620"/>
    </source>
</evidence>
<keyword evidence="3" id="KW-0560">Oxidoreductase</keyword>
<proteinExistence type="predicted"/>
<dbReference type="Proteomes" id="UP000094793">
    <property type="component" value="Chromosome"/>
</dbReference>
<reference evidence="6" key="2">
    <citation type="submission" date="2016-09" db="EMBL/GenBank/DDBJ databases">
        <title>Complete Genome Sequence of Brevibacterium linens SMQ-1335.</title>
        <authorList>
            <person name="de Melo A.G."/>
            <person name="Labrie S.J."/>
            <person name="Dumaresq J."/>
            <person name="Roberts R.J."/>
            <person name="Tremblay D.M."/>
            <person name="Moineau S."/>
        </authorList>
    </citation>
    <scope>NUCLEOTIDE SEQUENCE [LARGE SCALE GENOMIC DNA]</scope>
    <source>
        <strain evidence="6">SMQ-1335</strain>
    </source>
</reference>
<evidence type="ECO:0000313" key="5">
    <source>
        <dbReference type="EMBL" id="SMX74501.1"/>
    </source>
</evidence>
<accession>A0A2A3YRB7</accession>
<accession>A0A1D7W0N4</accession>
<dbReference type="Proteomes" id="UP000234327">
    <property type="component" value="Unassembled WGS sequence"/>
</dbReference>
<organism evidence="3 6">
    <name type="scientific">Brevibacterium aurantiacum</name>
    <dbReference type="NCBI Taxonomy" id="273384"/>
    <lineage>
        <taxon>Bacteria</taxon>
        <taxon>Bacillati</taxon>
        <taxon>Actinomycetota</taxon>
        <taxon>Actinomycetes</taxon>
        <taxon>Micrococcales</taxon>
        <taxon>Brevibacteriaceae</taxon>
        <taxon>Brevibacterium</taxon>
    </lineage>
</organism>
<dbReference type="EMBL" id="NRGQ01000026">
    <property type="protein sequence ID" value="PCC41828.1"/>
    <property type="molecule type" value="Genomic_DNA"/>
</dbReference>
<protein>
    <submittedName>
        <fullName evidence="4">Class I SAM-dependent methyltransferase</fullName>
    </submittedName>
    <submittedName>
        <fullName evidence="5">Methyltransferase domain-containing protein</fullName>
    </submittedName>
    <submittedName>
        <fullName evidence="3">Thioredoxin reductase</fullName>
        <ecNumber evidence="3">1.8.1.9</ecNumber>
    </submittedName>
</protein>
<dbReference type="SUPFAM" id="SSF53335">
    <property type="entry name" value="S-adenosyl-L-methionine-dependent methyltransferases"/>
    <property type="match status" value="1"/>
</dbReference>
<evidence type="ECO:0000313" key="3">
    <source>
        <dbReference type="EMBL" id="AOP52575.1"/>
    </source>
</evidence>
<dbReference type="Gene3D" id="3.40.50.150">
    <property type="entry name" value="Vaccinia Virus protein VP39"/>
    <property type="match status" value="1"/>
</dbReference>
<feature type="domain" description="Methyltransferase" evidence="2">
    <location>
        <begin position="44"/>
        <end position="135"/>
    </location>
</feature>
<dbReference type="Proteomes" id="UP000218620">
    <property type="component" value="Unassembled WGS sequence"/>
</dbReference>
<dbReference type="AlphaFoldDB" id="A0A1D7W0N4"/>
<sequence>MTHSFDKTYWDQTWTGERAPAMSSGDPNPHLIKEVSGLESGTALDAGCGAGAEAIWLAAQGWDVTGADVAYAALDHAKDRAAVAGVSDRVRWIQADLSSWAPETQYDLVTTHYAHPAMPQLDFYGRIADWVAPGGTLLIVGHLHHGHGDSHGDSHPPAVASATADSITERLDRVVWTIVTAEESQRTMAGPGGRTITIDDVVVRAVRSR</sequence>
<dbReference type="EMBL" id="CP017150">
    <property type="protein sequence ID" value="AOP52575.1"/>
    <property type="molecule type" value="Genomic_DNA"/>
</dbReference>
<dbReference type="OrthoDB" id="9786503at2"/>
<reference evidence="5 8" key="4">
    <citation type="submission" date="2017-03" db="EMBL/GenBank/DDBJ databases">
        <authorList>
            <person name="Afonso C.L."/>
            <person name="Miller P.J."/>
            <person name="Scott M.A."/>
            <person name="Spackman E."/>
            <person name="Goraichik I."/>
            <person name="Dimitrov K.M."/>
            <person name="Suarez D.L."/>
            <person name="Swayne D.E."/>
        </authorList>
    </citation>
    <scope>NUCLEOTIDE SEQUENCE [LARGE SCALE GENOMIC DNA]</scope>
    <source>
        <strain evidence="5">6</strain>
        <strain evidence="8">6(3)</strain>
    </source>
</reference>
<dbReference type="CDD" id="cd02440">
    <property type="entry name" value="AdoMet_MTases"/>
    <property type="match status" value="1"/>
</dbReference>
<evidence type="ECO:0000256" key="1">
    <source>
        <dbReference type="ARBA" id="ARBA00022679"/>
    </source>
</evidence>
<dbReference type="PANTHER" id="PTHR43861">
    <property type="entry name" value="TRANS-ACONITATE 2-METHYLTRANSFERASE-RELATED"/>
    <property type="match status" value="1"/>
</dbReference>
<gene>
    <name evidence="5" type="ORF">BAURA63_01202</name>
    <name evidence="3" type="ORF">BLSMQ_0863</name>
    <name evidence="4" type="ORF">CIK65_16135</name>
</gene>
<name>A0A1D7W0N4_BREAU</name>
<dbReference type="GO" id="GO:0004791">
    <property type="term" value="F:thioredoxin-disulfide reductase (NADPH) activity"/>
    <property type="evidence" value="ECO:0007669"/>
    <property type="project" value="UniProtKB-EC"/>
</dbReference>
<dbReference type="Pfam" id="PF13649">
    <property type="entry name" value="Methyltransf_25"/>
    <property type="match status" value="1"/>
</dbReference>
<keyword evidence="1 4" id="KW-0808">Transferase</keyword>
<dbReference type="KEGG" id="blin:BLSMQ_0863"/>
<reference evidence="3" key="1">
    <citation type="submission" date="2016-09" db="EMBL/GenBank/DDBJ databases">
        <title>Complete Genome Sequence of Brevibacterium aurantiacum SMQ-1335.</title>
        <authorList>
            <person name="de Melo A.G."/>
            <person name="Labrie S.J."/>
            <person name="Dumaresq J."/>
            <person name="Roberts R.J."/>
            <person name="Tremblay D.M."/>
            <person name="Moineau S."/>
        </authorList>
    </citation>
    <scope>NUCLEOTIDE SEQUENCE</scope>
    <source>
        <strain evidence="3">SMQ-1335</strain>
    </source>
</reference>
<reference evidence="4 7" key="3">
    <citation type="journal article" date="2017" name="Elife">
        <title>Extensive horizontal gene transfer in cheese-associated bacteria.</title>
        <authorList>
            <person name="Bonham K.S."/>
            <person name="Wolfe B.E."/>
            <person name="Dutton R.J."/>
        </authorList>
    </citation>
    <scope>NUCLEOTIDE SEQUENCE [LARGE SCALE GENOMIC DNA]</scope>
    <source>
        <strain evidence="4 7">962_8</strain>
    </source>
</reference>
<dbReference type="InterPro" id="IPR029063">
    <property type="entry name" value="SAM-dependent_MTases_sf"/>
</dbReference>
<dbReference type="eggNOG" id="COG2890">
    <property type="taxonomic scope" value="Bacteria"/>
</dbReference>
<dbReference type="InterPro" id="IPR041698">
    <property type="entry name" value="Methyltransf_25"/>
</dbReference>
<evidence type="ECO:0000313" key="6">
    <source>
        <dbReference type="Proteomes" id="UP000094793"/>
    </source>
</evidence>
<dbReference type="EC" id="1.8.1.9" evidence="3"/>
<dbReference type="GO" id="GO:0032259">
    <property type="term" value="P:methylation"/>
    <property type="evidence" value="ECO:0007669"/>
    <property type="project" value="UniProtKB-KW"/>
</dbReference>
<dbReference type="RefSeq" id="WP_069599606.1">
    <property type="nucleotide sequence ID" value="NZ_CP017150.1"/>
</dbReference>
<evidence type="ECO:0000313" key="8">
    <source>
        <dbReference type="Proteomes" id="UP000234327"/>
    </source>
</evidence>
<evidence type="ECO:0000313" key="4">
    <source>
        <dbReference type="EMBL" id="PCC41828.1"/>
    </source>
</evidence>
<dbReference type="GO" id="GO:0008168">
    <property type="term" value="F:methyltransferase activity"/>
    <property type="evidence" value="ECO:0007669"/>
    <property type="project" value="UniProtKB-KW"/>
</dbReference>
<evidence type="ECO:0000259" key="2">
    <source>
        <dbReference type="Pfam" id="PF13649"/>
    </source>
</evidence>
<keyword evidence="4" id="KW-0489">Methyltransferase</keyword>